<feature type="non-terminal residue" evidence="2">
    <location>
        <position position="102"/>
    </location>
</feature>
<proteinExistence type="predicted"/>
<comment type="caution">
    <text evidence="2">The sequence shown here is derived from an EMBL/GenBank/DDBJ whole genome shotgun (WGS) entry which is preliminary data.</text>
</comment>
<dbReference type="AlphaFoldDB" id="A0A8S4PQM1"/>
<evidence type="ECO:0000313" key="3">
    <source>
        <dbReference type="Proteomes" id="UP000749559"/>
    </source>
</evidence>
<feature type="region of interest" description="Disordered" evidence="1">
    <location>
        <begin position="1"/>
        <end position="27"/>
    </location>
</feature>
<organism evidence="2 3">
    <name type="scientific">Owenia fusiformis</name>
    <name type="common">Polychaete worm</name>
    <dbReference type="NCBI Taxonomy" id="6347"/>
    <lineage>
        <taxon>Eukaryota</taxon>
        <taxon>Metazoa</taxon>
        <taxon>Spiralia</taxon>
        <taxon>Lophotrochozoa</taxon>
        <taxon>Annelida</taxon>
        <taxon>Polychaeta</taxon>
        <taxon>Sedentaria</taxon>
        <taxon>Canalipalpata</taxon>
        <taxon>Sabellida</taxon>
        <taxon>Oweniida</taxon>
        <taxon>Oweniidae</taxon>
        <taxon>Owenia</taxon>
    </lineage>
</organism>
<evidence type="ECO:0000313" key="2">
    <source>
        <dbReference type="EMBL" id="CAH1796356.1"/>
    </source>
</evidence>
<accession>A0A8S4PQM1</accession>
<dbReference type="Proteomes" id="UP000749559">
    <property type="component" value="Unassembled WGS sequence"/>
</dbReference>
<sequence length="102" mass="11921">NESKKDKSSKNDSKIDKSNEKNPKEPVFWSCGTDPPLTWSCDSDLKETFHTHICPENNGCYAYHNEGRKTTMCNKKCEEKHMFICQKPCDDRHYKDNVYPTN</sequence>
<name>A0A8S4PQM1_OWEFU</name>
<evidence type="ECO:0000256" key="1">
    <source>
        <dbReference type="SAM" id="MobiDB-lite"/>
    </source>
</evidence>
<reference evidence="2" key="1">
    <citation type="submission" date="2022-03" db="EMBL/GenBank/DDBJ databases">
        <authorList>
            <person name="Martin C."/>
        </authorList>
    </citation>
    <scope>NUCLEOTIDE SEQUENCE</scope>
</reference>
<protein>
    <submittedName>
        <fullName evidence="2">Uncharacterized protein</fullName>
    </submittedName>
</protein>
<feature type="compositionally biased region" description="Basic and acidic residues" evidence="1">
    <location>
        <begin position="1"/>
        <end position="24"/>
    </location>
</feature>
<dbReference type="EMBL" id="CAIIXF020000010">
    <property type="protein sequence ID" value="CAH1796356.1"/>
    <property type="molecule type" value="Genomic_DNA"/>
</dbReference>
<gene>
    <name evidence="2" type="ORF">OFUS_LOCUS20776</name>
</gene>
<keyword evidence="3" id="KW-1185">Reference proteome</keyword>